<organism evidence="1">
    <name type="scientific">Hexamita inflata</name>
    <dbReference type="NCBI Taxonomy" id="28002"/>
    <lineage>
        <taxon>Eukaryota</taxon>
        <taxon>Metamonada</taxon>
        <taxon>Diplomonadida</taxon>
        <taxon>Hexamitidae</taxon>
        <taxon>Hexamitinae</taxon>
        <taxon>Hexamita</taxon>
    </lineage>
</organism>
<evidence type="ECO:0000313" key="1">
    <source>
        <dbReference type="EMBL" id="CAI9917837.1"/>
    </source>
</evidence>
<sequence>MISLFNTGHIKASKTFTFMKQFTDTLNQSFIKSLFIFPLQTIILRLLLFQPSVYIKNENQIDAKTYSIAIISKRISDGGVERVTQLLIDKLSQNNITVYLITGQPEENEYKIPENVRRIVLPFVEHDPKRDIWEKTFESIHLQTIQLYKIILQLNIQLVVCQEHWAFRNYYTIQFLTGNGVKVIGIEHNFILFPFCNEYDVLFKYSKVEYPKLEALLCLSRVDVQLWKKVGVKNAIYMPNPLTFDLEQIQLSKLETKNIILVGRFNRRHKQQHLAIIMMKKVLEKEPDAVLQLIGSGFEDYKEECRQLALELGIQNSVQFVDFQADIEAYYRNASVMVMTSAIEGFPMVLVESKSYGVPTVAFELDFCELWQEGITAVPKGDTDAMAREVVRLLQNQTFRLEKGMEARKAVEKFRTEDTINKWVRLITGIIDGNGVVKQMQAEEEKVTEERAMEIYQKELKFWGQEDLRLFD</sequence>
<dbReference type="GO" id="GO:0016740">
    <property type="term" value="F:transferase activity"/>
    <property type="evidence" value="ECO:0007669"/>
    <property type="project" value="UniProtKB-KW"/>
</dbReference>
<dbReference type="AlphaFoldDB" id="A0AA86NDM4"/>
<dbReference type="PANTHER" id="PTHR12526:SF630">
    <property type="entry name" value="GLYCOSYLTRANSFERASE"/>
    <property type="match status" value="1"/>
</dbReference>
<protein>
    <submittedName>
        <fullName evidence="1">Glycosyl transferases group</fullName>
    </submittedName>
    <submittedName>
        <fullName evidence="2">Glycosyl_transferases group</fullName>
    </submittedName>
</protein>
<reference evidence="2 3" key="2">
    <citation type="submission" date="2024-07" db="EMBL/GenBank/DDBJ databases">
        <authorList>
            <person name="Akdeniz Z."/>
        </authorList>
    </citation>
    <scope>NUCLEOTIDE SEQUENCE [LARGE SCALE GENOMIC DNA]</scope>
</reference>
<dbReference type="PANTHER" id="PTHR12526">
    <property type="entry name" value="GLYCOSYLTRANSFERASE"/>
    <property type="match status" value="1"/>
</dbReference>
<name>A0AA86NDM4_9EUKA</name>
<dbReference type="Gene3D" id="3.40.50.2000">
    <property type="entry name" value="Glycogen Phosphorylase B"/>
    <property type="match status" value="2"/>
</dbReference>
<keyword evidence="3" id="KW-1185">Reference proteome</keyword>
<dbReference type="SUPFAM" id="SSF53756">
    <property type="entry name" value="UDP-Glycosyltransferase/glycogen phosphorylase"/>
    <property type="match status" value="1"/>
</dbReference>
<proteinExistence type="predicted"/>
<gene>
    <name evidence="1" type="ORF">HINF_LOCUS5482</name>
    <name evidence="2" type="ORF">HINF_LOCUS70513</name>
</gene>
<accession>A0AA86NDM4</accession>
<dbReference type="EMBL" id="CAXDID020000529">
    <property type="protein sequence ID" value="CAL6100345.1"/>
    <property type="molecule type" value="Genomic_DNA"/>
</dbReference>
<evidence type="ECO:0000313" key="3">
    <source>
        <dbReference type="Proteomes" id="UP001642409"/>
    </source>
</evidence>
<comment type="caution">
    <text evidence="1">The sequence shown here is derived from an EMBL/GenBank/DDBJ whole genome shotgun (WGS) entry which is preliminary data.</text>
</comment>
<keyword evidence="1" id="KW-0808">Transferase</keyword>
<dbReference type="EMBL" id="CATOUU010000142">
    <property type="protein sequence ID" value="CAI9917837.1"/>
    <property type="molecule type" value="Genomic_DNA"/>
</dbReference>
<evidence type="ECO:0000313" key="2">
    <source>
        <dbReference type="EMBL" id="CAL6100345.1"/>
    </source>
</evidence>
<dbReference type="Pfam" id="PF13692">
    <property type="entry name" value="Glyco_trans_1_4"/>
    <property type="match status" value="1"/>
</dbReference>
<reference evidence="1" key="1">
    <citation type="submission" date="2023-06" db="EMBL/GenBank/DDBJ databases">
        <authorList>
            <person name="Kurt Z."/>
        </authorList>
    </citation>
    <scope>NUCLEOTIDE SEQUENCE</scope>
</reference>
<dbReference type="Proteomes" id="UP001642409">
    <property type="component" value="Unassembled WGS sequence"/>
</dbReference>